<dbReference type="AlphaFoldDB" id="A0A3P6BYI3"/>
<organism evidence="2">
    <name type="scientific">Brassica oleracea</name>
    <name type="common">Wild cabbage</name>
    <dbReference type="NCBI Taxonomy" id="3712"/>
    <lineage>
        <taxon>Eukaryota</taxon>
        <taxon>Viridiplantae</taxon>
        <taxon>Streptophyta</taxon>
        <taxon>Embryophyta</taxon>
        <taxon>Tracheophyta</taxon>
        <taxon>Spermatophyta</taxon>
        <taxon>Magnoliopsida</taxon>
        <taxon>eudicotyledons</taxon>
        <taxon>Gunneridae</taxon>
        <taxon>Pentapetalae</taxon>
        <taxon>rosids</taxon>
        <taxon>malvids</taxon>
        <taxon>Brassicales</taxon>
        <taxon>Brassicaceae</taxon>
        <taxon>Brassiceae</taxon>
        <taxon>Brassica</taxon>
    </lineage>
</organism>
<protein>
    <recommendedName>
        <fullName evidence="1">Reverse transcriptase zinc-binding domain-containing protein</fullName>
    </recommendedName>
</protein>
<gene>
    <name evidence="2" type="ORF">BOLC3T21459H</name>
</gene>
<dbReference type="EMBL" id="LR031872">
    <property type="protein sequence ID" value="VDD01282.1"/>
    <property type="molecule type" value="Genomic_DNA"/>
</dbReference>
<name>A0A3P6BYI3_BRAOL</name>
<accession>A0A3P6BYI3</accession>
<evidence type="ECO:0000259" key="1">
    <source>
        <dbReference type="Pfam" id="PF13966"/>
    </source>
</evidence>
<dbReference type="InterPro" id="IPR026960">
    <property type="entry name" value="RVT-Znf"/>
</dbReference>
<feature type="domain" description="Reverse transcriptase zinc-binding" evidence="1">
    <location>
        <begin position="1"/>
        <end position="58"/>
    </location>
</feature>
<proteinExistence type="predicted"/>
<reference evidence="2" key="1">
    <citation type="submission" date="2018-11" db="EMBL/GenBank/DDBJ databases">
        <authorList>
            <consortium name="Genoscope - CEA"/>
            <person name="William W."/>
        </authorList>
    </citation>
    <scope>NUCLEOTIDE SEQUENCE</scope>
</reference>
<dbReference type="Pfam" id="PF13966">
    <property type="entry name" value="zf-RVT"/>
    <property type="match status" value="1"/>
</dbReference>
<evidence type="ECO:0000313" key="2">
    <source>
        <dbReference type="EMBL" id="VDD01282.1"/>
    </source>
</evidence>
<sequence length="159" mass="18745">MPSKLHHFLWRALSRSLATGSNQKRRHITNADQCRRCCQGEETEKHILFDCMYAQQVWRASGITNSIITNPQATFEDQIEAVLQCSLSSQLQHLANYPFWILWRLWKSRNILVFQQKQINWRNILQQARKDANEWSEHGSTQSDHMAHGYARVRSTHQN</sequence>